<organism evidence="1">
    <name type="scientific">marine sediment metagenome</name>
    <dbReference type="NCBI Taxonomy" id="412755"/>
    <lineage>
        <taxon>unclassified sequences</taxon>
        <taxon>metagenomes</taxon>
        <taxon>ecological metagenomes</taxon>
    </lineage>
</organism>
<protein>
    <submittedName>
        <fullName evidence="1">Uncharacterized protein</fullName>
    </submittedName>
</protein>
<accession>X0W3B9</accession>
<dbReference type="AlphaFoldDB" id="X0W3B9"/>
<dbReference type="EMBL" id="BARS01027029">
    <property type="protein sequence ID" value="GAG07226.1"/>
    <property type="molecule type" value="Genomic_DNA"/>
</dbReference>
<reference evidence="1" key="1">
    <citation type="journal article" date="2014" name="Front. Microbiol.">
        <title>High frequency of phylogenetically diverse reductive dehalogenase-homologous genes in deep subseafloor sedimentary metagenomes.</title>
        <authorList>
            <person name="Kawai M."/>
            <person name="Futagami T."/>
            <person name="Toyoda A."/>
            <person name="Takaki Y."/>
            <person name="Nishi S."/>
            <person name="Hori S."/>
            <person name="Arai W."/>
            <person name="Tsubouchi T."/>
            <person name="Morono Y."/>
            <person name="Uchiyama I."/>
            <person name="Ito T."/>
            <person name="Fujiyama A."/>
            <person name="Inagaki F."/>
            <person name="Takami H."/>
        </authorList>
    </citation>
    <scope>NUCLEOTIDE SEQUENCE</scope>
    <source>
        <strain evidence="1">Expedition CK06-06</strain>
    </source>
</reference>
<name>X0W3B9_9ZZZZ</name>
<evidence type="ECO:0000313" key="1">
    <source>
        <dbReference type="EMBL" id="GAG07226.1"/>
    </source>
</evidence>
<comment type="caution">
    <text evidence="1">The sequence shown here is derived from an EMBL/GenBank/DDBJ whole genome shotgun (WGS) entry which is preliminary data.</text>
</comment>
<sequence>MKQHTSIWEDLMHILDIKDIDQFDILWNHVDKIFNPFIGYSHATPIVALMLQTKSIEYIESKTKICIPTNFKHITASPTGETEKHLILKHTAYCILTE</sequence>
<feature type="non-terminal residue" evidence="1">
    <location>
        <position position="98"/>
    </location>
</feature>
<proteinExistence type="predicted"/>
<gene>
    <name evidence="1" type="ORF">S01H1_42497</name>
</gene>